<dbReference type="AlphaFoldDB" id="A0A1T4Y7Q9"/>
<feature type="domain" description="Peptidase M20 dimerisation" evidence="3">
    <location>
        <begin position="197"/>
        <end position="291"/>
    </location>
</feature>
<keyword evidence="4" id="KW-0121">Carboxypeptidase</keyword>
<dbReference type="Proteomes" id="UP000190774">
    <property type="component" value="Unassembled WGS sequence"/>
</dbReference>
<keyword evidence="4" id="KW-0645">Protease</keyword>
<protein>
    <submittedName>
        <fullName evidence="4">Glutamate carboxypeptidase</fullName>
    </submittedName>
</protein>
<accession>A0A1T4Y7Q9</accession>
<dbReference type="Gene3D" id="3.30.70.360">
    <property type="match status" value="1"/>
</dbReference>
<dbReference type="GO" id="GO:0004180">
    <property type="term" value="F:carboxypeptidase activity"/>
    <property type="evidence" value="ECO:0007669"/>
    <property type="project" value="UniProtKB-KW"/>
</dbReference>
<dbReference type="EMBL" id="FUYE01000008">
    <property type="protein sequence ID" value="SKA97819.1"/>
    <property type="molecule type" value="Genomic_DNA"/>
</dbReference>
<dbReference type="SUPFAM" id="SSF53187">
    <property type="entry name" value="Zn-dependent exopeptidases"/>
    <property type="match status" value="1"/>
</dbReference>
<gene>
    <name evidence="4" type="ORF">SAMN02745166_02621</name>
</gene>
<dbReference type="Pfam" id="PF07687">
    <property type="entry name" value="M20_dimer"/>
    <property type="match status" value="1"/>
</dbReference>
<evidence type="ECO:0000313" key="4">
    <source>
        <dbReference type="EMBL" id="SKA97819.1"/>
    </source>
</evidence>
<sequence>MSDMIEELTASAQRHLPKALEWLQRMVEINSFTTNSEGVESLGRLTAACFAPLGFTAELVSARHLEHGPHLFLRRRDAEKKAAPVVLVTHLDTVFPPEEEKLNHFHWQEEGSRIYGPGTVDNKGGTVLIWLMLRTLRDVLPELFEQTHWLIAANSAEEVIGSDFAERTTERCAEGARCVLVFEGGPVDKAGYHIVTSRKGRLEYRISCEGRAAHAGSNHAVGINAVVELARVLPYVHALNDPDDGLTVNVAHVQGGTVLNRVPHLAQAELEMRAFDPVVLETAGMALEAMAGKTDAGATITVERIGTTAAWPGGVETQRLLEAWQQAGAQMQIPVLSMARGGLSDANYLCHLAPTLDAMGPAGGNAHCSERSADGSKLPEYVEPGSFVPKAVMNILALMGLQG</sequence>
<evidence type="ECO:0000259" key="3">
    <source>
        <dbReference type="Pfam" id="PF07687"/>
    </source>
</evidence>
<dbReference type="InterPro" id="IPR002933">
    <property type="entry name" value="Peptidase_M20"/>
</dbReference>
<dbReference type="PANTHER" id="PTHR43808">
    <property type="entry name" value="ACETYLORNITHINE DEACETYLASE"/>
    <property type="match status" value="1"/>
</dbReference>
<dbReference type="Gene3D" id="3.40.630.10">
    <property type="entry name" value="Zn peptidases"/>
    <property type="match status" value="1"/>
</dbReference>
<keyword evidence="5" id="KW-1185">Reference proteome</keyword>
<name>A0A1T4Y7Q9_9BACT</name>
<dbReference type="GO" id="GO:0046872">
    <property type="term" value="F:metal ion binding"/>
    <property type="evidence" value="ECO:0007669"/>
    <property type="project" value="UniProtKB-KW"/>
</dbReference>
<dbReference type="InterPro" id="IPR036264">
    <property type="entry name" value="Bact_exopeptidase_dim_dom"/>
</dbReference>
<dbReference type="InterPro" id="IPR011650">
    <property type="entry name" value="Peptidase_M20_dimer"/>
</dbReference>
<evidence type="ECO:0000256" key="2">
    <source>
        <dbReference type="ARBA" id="ARBA00022801"/>
    </source>
</evidence>
<dbReference type="SUPFAM" id="SSF55031">
    <property type="entry name" value="Bacterial exopeptidase dimerisation domain"/>
    <property type="match status" value="1"/>
</dbReference>
<dbReference type="PANTHER" id="PTHR43808:SF9">
    <property type="entry name" value="BLL0789 PROTEIN"/>
    <property type="match status" value="1"/>
</dbReference>
<evidence type="ECO:0000313" key="5">
    <source>
        <dbReference type="Proteomes" id="UP000190774"/>
    </source>
</evidence>
<dbReference type="OrthoDB" id="9783294at2"/>
<keyword evidence="1" id="KW-0479">Metal-binding</keyword>
<evidence type="ECO:0000256" key="1">
    <source>
        <dbReference type="ARBA" id="ARBA00022723"/>
    </source>
</evidence>
<reference evidence="5" key="1">
    <citation type="submission" date="2017-02" db="EMBL/GenBank/DDBJ databases">
        <authorList>
            <person name="Varghese N."/>
            <person name="Submissions S."/>
        </authorList>
    </citation>
    <scope>NUCLEOTIDE SEQUENCE [LARGE SCALE GENOMIC DNA]</scope>
    <source>
        <strain evidence="5">ATCC 700200</strain>
    </source>
</reference>
<organism evidence="4 5">
    <name type="scientific">Prosthecobacter debontii</name>
    <dbReference type="NCBI Taxonomy" id="48467"/>
    <lineage>
        <taxon>Bacteria</taxon>
        <taxon>Pseudomonadati</taxon>
        <taxon>Verrucomicrobiota</taxon>
        <taxon>Verrucomicrobiia</taxon>
        <taxon>Verrucomicrobiales</taxon>
        <taxon>Verrucomicrobiaceae</taxon>
        <taxon>Prosthecobacter</taxon>
    </lineage>
</organism>
<proteinExistence type="predicted"/>
<dbReference type="STRING" id="48467.SAMN02745166_02621"/>
<keyword evidence="2" id="KW-0378">Hydrolase</keyword>
<dbReference type="InterPro" id="IPR050072">
    <property type="entry name" value="Peptidase_M20A"/>
</dbReference>
<dbReference type="Pfam" id="PF01546">
    <property type="entry name" value="Peptidase_M20"/>
    <property type="match status" value="1"/>
</dbReference>